<dbReference type="GeneID" id="37206456"/>
<evidence type="ECO:0000313" key="1">
    <source>
        <dbReference type="EMBL" id="PYH71931.1"/>
    </source>
</evidence>
<dbReference type="RefSeq" id="XP_025565725.1">
    <property type="nucleotide sequence ID" value="XM_025701864.1"/>
</dbReference>
<sequence>MRGVRGPIQEHPMTSYSFAFGVAFERAAAVERNGRSRSIFSFDEIPNPLTWSGMISRSNLGRRQNNGLEWRGGGESLLGMVCGLQARGGGRRRASFVVCALNNAFKFSLRAHAHTAHTAHKHTSITHLASPMSIPAMMELVSTCLSPLGWQIPFHFPPPPPPLSVREIDRSCHTVYMMCMNQLTVETAV</sequence>
<dbReference type="EMBL" id="KZ821617">
    <property type="protein sequence ID" value="PYH71931.1"/>
    <property type="molecule type" value="Genomic_DNA"/>
</dbReference>
<dbReference type="Proteomes" id="UP000248405">
    <property type="component" value="Unassembled WGS sequence"/>
</dbReference>
<accession>A0A319BI37</accession>
<reference evidence="1" key="1">
    <citation type="submission" date="2016-12" db="EMBL/GenBank/DDBJ databases">
        <title>The genomes of Aspergillus section Nigri reveals drivers in fungal speciation.</title>
        <authorList>
            <consortium name="DOE Joint Genome Institute"/>
            <person name="Vesth T.C."/>
            <person name="Nybo J."/>
            <person name="Theobald S."/>
            <person name="Brandl J."/>
            <person name="Frisvad J.C."/>
            <person name="Nielsen K.F."/>
            <person name="Lyhne E.K."/>
            <person name="Kogle M.E."/>
            <person name="Kuo A."/>
            <person name="Riley R."/>
            <person name="Clum A."/>
            <person name="Nolan M."/>
            <person name="Lipzen A."/>
            <person name="Salamov A."/>
            <person name="Henrissat B."/>
            <person name="Wiebenga A."/>
            <person name="De Vries R.P."/>
            <person name="Grigoriev I.V."/>
            <person name="Mortensen U.H."/>
            <person name="Andersen M.R."/>
            <person name="Baker S.E."/>
        </authorList>
    </citation>
    <scope>NUCLEOTIDE SEQUENCE [LARGE SCALE GENOMIC DNA]</scope>
    <source>
        <strain evidence="1">CBS 113365</strain>
    </source>
</reference>
<gene>
    <name evidence="1" type="ORF">BO88DRAFT_201137</name>
</gene>
<protein>
    <submittedName>
        <fullName evidence="1">Uncharacterized protein</fullName>
    </submittedName>
</protein>
<dbReference type="AlphaFoldDB" id="A0A319BI37"/>
<name>A0A319BI37_ASPVC</name>
<evidence type="ECO:0000313" key="2">
    <source>
        <dbReference type="Proteomes" id="UP000248405"/>
    </source>
</evidence>
<organism evidence="1 2">
    <name type="scientific">Aspergillus vadensis (strain CBS 113365 / IMI 142717 / IBT 24658)</name>
    <dbReference type="NCBI Taxonomy" id="1448311"/>
    <lineage>
        <taxon>Eukaryota</taxon>
        <taxon>Fungi</taxon>
        <taxon>Dikarya</taxon>
        <taxon>Ascomycota</taxon>
        <taxon>Pezizomycotina</taxon>
        <taxon>Eurotiomycetes</taxon>
        <taxon>Eurotiomycetidae</taxon>
        <taxon>Eurotiales</taxon>
        <taxon>Aspergillaceae</taxon>
        <taxon>Aspergillus</taxon>
        <taxon>Aspergillus subgen. Circumdati</taxon>
    </lineage>
</organism>
<keyword evidence="2" id="KW-1185">Reference proteome</keyword>
<proteinExistence type="predicted"/>